<accession>A0ABV1A9S7</accession>
<evidence type="ECO:0000313" key="2">
    <source>
        <dbReference type="EMBL" id="MEQ2315328.1"/>
    </source>
</evidence>
<keyword evidence="3" id="KW-1185">Reference proteome</keyword>
<name>A0ABV1A9S7_9TELE</name>
<comment type="caution">
    <text evidence="2">The sequence shown here is derived from an EMBL/GenBank/DDBJ whole genome shotgun (WGS) entry which is preliminary data.</text>
</comment>
<dbReference type="EMBL" id="JAHRIP010086454">
    <property type="protein sequence ID" value="MEQ2315328.1"/>
    <property type="molecule type" value="Genomic_DNA"/>
</dbReference>
<proteinExistence type="predicted"/>
<organism evidence="2 3">
    <name type="scientific">Ameca splendens</name>
    <dbReference type="NCBI Taxonomy" id="208324"/>
    <lineage>
        <taxon>Eukaryota</taxon>
        <taxon>Metazoa</taxon>
        <taxon>Chordata</taxon>
        <taxon>Craniata</taxon>
        <taxon>Vertebrata</taxon>
        <taxon>Euteleostomi</taxon>
        <taxon>Actinopterygii</taxon>
        <taxon>Neopterygii</taxon>
        <taxon>Teleostei</taxon>
        <taxon>Neoteleostei</taxon>
        <taxon>Acanthomorphata</taxon>
        <taxon>Ovalentaria</taxon>
        <taxon>Atherinomorphae</taxon>
        <taxon>Cyprinodontiformes</taxon>
        <taxon>Goodeidae</taxon>
        <taxon>Ameca</taxon>
    </lineage>
</organism>
<feature type="region of interest" description="Disordered" evidence="1">
    <location>
        <begin position="1"/>
        <end position="20"/>
    </location>
</feature>
<reference evidence="2 3" key="1">
    <citation type="submission" date="2021-06" db="EMBL/GenBank/DDBJ databases">
        <authorList>
            <person name="Palmer J.M."/>
        </authorList>
    </citation>
    <scope>NUCLEOTIDE SEQUENCE [LARGE SCALE GENOMIC DNA]</scope>
    <source>
        <strain evidence="2 3">AS_MEX2019</strain>
        <tissue evidence="2">Muscle</tissue>
    </source>
</reference>
<gene>
    <name evidence="2" type="ORF">AMECASPLE_021203</name>
</gene>
<evidence type="ECO:0000256" key="1">
    <source>
        <dbReference type="SAM" id="MobiDB-lite"/>
    </source>
</evidence>
<sequence length="108" mass="12367">MNLGSMKDGEKNPRDSLMLRSSSLLNETTGLWPEKHKNTQNTETKRERSSEAAIVGARFVIMIIIEKNSLPNILLPVLVFLNKQSQRKYNKCMAETHFKCVVYSPKEN</sequence>
<dbReference type="Proteomes" id="UP001469553">
    <property type="component" value="Unassembled WGS sequence"/>
</dbReference>
<feature type="compositionally biased region" description="Basic and acidic residues" evidence="1">
    <location>
        <begin position="33"/>
        <end position="49"/>
    </location>
</feature>
<feature type="region of interest" description="Disordered" evidence="1">
    <location>
        <begin position="26"/>
        <end position="49"/>
    </location>
</feature>
<evidence type="ECO:0000313" key="3">
    <source>
        <dbReference type="Proteomes" id="UP001469553"/>
    </source>
</evidence>
<protein>
    <submittedName>
        <fullName evidence="2">Uncharacterized protein</fullName>
    </submittedName>
</protein>